<proteinExistence type="predicted"/>
<comment type="caution">
    <text evidence="1">The sequence shown here is derived from an EMBL/GenBank/DDBJ whole genome shotgun (WGS) entry which is preliminary data.</text>
</comment>
<dbReference type="EMBL" id="VSSQ01058541">
    <property type="protein sequence ID" value="MPN12237.1"/>
    <property type="molecule type" value="Genomic_DNA"/>
</dbReference>
<dbReference type="AlphaFoldDB" id="A0A645FD56"/>
<name>A0A645FD56_9ZZZZ</name>
<evidence type="ECO:0000313" key="1">
    <source>
        <dbReference type="EMBL" id="MPN12237.1"/>
    </source>
</evidence>
<protein>
    <submittedName>
        <fullName evidence="1">Uncharacterized protein</fullName>
    </submittedName>
</protein>
<sequence length="129" mass="15361">MSFEREKRYWENQLYWMIKYKDEYVCFILINGTGAEEKFAPLTIWSDDSNSDWYADSLLDEHLKVIVWKNVDFCEHCGSCDGGRQKIIFDKVFDNVCLTTFRFINPDGEVFECIKKLLEVKKDYILNSI</sequence>
<gene>
    <name evidence="1" type="ORF">SDC9_159549</name>
</gene>
<reference evidence="1" key="1">
    <citation type="submission" date="2019-08" db="EMBL/GenBank/DDBJ databases">
        <authorList>
            <person name="Kucharzyk K."/>
            <person name="Murdoch R.W."/>
            <person name="Higgins S."/>
            <person name="Loffler F."/>
        </authorList>
    </citation>
    <scope>NUCLEOTIDE SEQUENCE</scope>
</reference>
<organism evidence="1">
    <name type="scientific">bioreactor metagenome</name>
    <dbReference type="NCBI Taxonomy" id="1076179"/>
    <lineage>
        <taxon>unclassified sequences</taxon>
        <taxon>metagenomes</taxon>
        <taxon>ecological metagenomes</taxon>
    </lineage>
</organism>
<accession>A0A645FD56</accession>